<organism evidence="3 4">
    <name type="scientific">Gordonia prachuapensis</name>
    <dbReference type="NCBI Taxonomy" id="3115651"/>
    <lineage>
        <taxon>Bacteria</taxon>
        <taxon>Bacillati</taxon>
        <taxon>Actinomycetota</taxon>
        <taxon>Actinomycetes</taxon>
        <taxon>Mycobacteriales</taxon>
        <taxon>Gordoniaceae</taxon>
        <taxon>Gordonia</taxon>
    </lineage>
</organism>
<feature type="domain" description="MDMPI C-terminal" evidence="1">
    <location>
        <begin position="170"/>
        <end position="263"/>
    </location>
</feature>
<accession>A0ABU7MT12</accession>
<keyword evidence="3" id="KW-0413">Isomerase</keyword>
<gene>
    <name evidence="3" type="ORF">V1Y59_09245</name>
</gene>
<name>A0ABU7MT12_9ACTN</name>
<dbReference type="RefSeq" id="WP_330504530.1">
    <property type="nucleotide sequence ID" value="NZ_JAZDUE010000006.1"/>
</dbReference>
<dbReference type="Pfam" id="PF07398">
    <property type="entry name" value="MDMPI_C"/>
    <property type="match status" value="1"/>
</dbReference>
<dbReference type="InterPro" id="IPR024344">
    <property type="entry name" value="MDMPI_metal-binding"/>
</dbReference>
<evidence type="ECO:0000313" key="3">
    <source>
        <dbReference type="EMBL" id="MEE4023261.1"/>
    </source>
</evidence>
<keyword evidence="4" id="KW-1185">Reference proteome</keyword>
<evidence type="ECO:0000259" key="1">
    <source>
        <dbReference type="Pfam" id="PF07398"/>
    </source>
</evidence>
<dbReference type="SUPFAM" id="SSF109854">
    <property type="entry name" value="DinB/YfiT-like putative metalloenzymes"/>
    <property type="match status" value="1"/>
</dbReference>
<feature type="domain" description="Mycothiol-dependent maleylpyruvate isomerase metal-binding" evidence="2">
    <location>
        <begin position="17"/>
        <end position="154"/>
    </location>
</feature>
<reference evidence="3 4" key="1">
    <citation type="submission" date="2024-01" db="EMBL/GenBank/DDBJ databases">
        <title>Draft genome sequence of Gordonia sp. PKS22-38.</title>
        <authorList>
            <person name="Suphannarot A."/>
            <person name="Mingma R."/>
        </authorList>
    </citation>
    <scope>NUCLEOTIDE SEQUENCE [LARGE SCALE GENOMIC DNA]</scope>
    <source>
        <strain evidence="3 4">PKS22-38</strain>
    </source>
</reference>
<dbReference type="Pfam" id="PF11716">
    <property type="entry name" value="MDMPI_N"/>
    <property type="match status" value="1"/>
</dbReference>
<dbReference type="InterPro" id="IPR036527">
    <property type="entry name" value="SCP2_sterol-bd_dom_sf"/>
</dbReference>
<sequence>MAKTVLPIAPIVDALVAQWATLERVVSPLSDEQWSAPSILPGWSVADIVAHVVGTESLLEGRDVPTTRDVAALEHVRNPIGELNERWLDHYRPVTRADVMAAYEEIVGVRTEALRAMTQNDFDGDALTPAGPDTYGRFMRIRVFDCWIHEIDIRDSTDGSVPSDDVPAAVALDEIATSLPYVVGKRAGTPKGTSVLFAIEGPGARQIRIYVDDRAATVDAFPDGDESADVTLTLDSIDLGRLVGGRKTANPARVAIAGDRAVGEAIVAKLDYVI</sequence>
<dbReference type="NCBIfam" id="TIGR03083">
    <property type="entry name" value="maleylpyruvate isomerase family mycothiol-dependent enzyme"/>
    <property type="match status" value="1"/>
</dbReference>
<protein>
    <submittedName>
        <fullName evidence="3">Maleylpyruvate isomerase family mycothiol-dependent enzyme</fullName>
    </submittedName>
</protein>
<dbReference type="Proteomes" id="UP001335729">
    <property type="component" value="Unassembled WGS sequence"/>
</dbReference>
<dbReference type="InterPro" id="IPR017517">
    <property type="entry name" value="Maleyloyr_isom"/>
</dbReference>
<proteinExistence type="predicted"/>
<evidence type="ECO:0000313" key="4">
    <source>
        <dbReference type="Proteomes" id="UP001335729"/>
    </source>
</evidence>
<dbReference type="SUPFAM" id="SSF55718">
    <property type="entry name" value="SCP-like"/>
    <property type="match status" value="1"/>
</dbReference>
<dbReference type="EMBL" id="JAZDUE010000006">
    <property type="protein sequence ID" value="MEE4023261.1"/>
    <property type="molecule type" value="Genomic_DNA"/>
</dbReference>
<dbReference type="GO" id="GO:0016853">
    <property type="term" value="F:isomerase activity"/>
    <property type="evidence" value="ECO:0007669"/>
    <property type="project" value="UniProtKB-KW"/>
</dbReference>
<dbReference type="InterPro" id="IPR010872">
    <property type="entry name" value="MDMPI_C-term_domain"/>
</dbReference>
<comment type="caution">
    <text evidence="3">The sequence shown here is derived from an EMBL/GenBank/DDBJ whole genome shotgun (WGS) entry which is preliminary data.</text>
</comment>
<evidence type="ECO:0000259" key="2">
    <source>
        <dbReference type="Pfam" id="PF11716"/>
    </source>
</evidence>
<dbReference type="InterPro" id="IPR034660">
    <property type="entry name" value="DinB/YfiT-like"/>
</dbReference>
<dbReference type="Gene3D" id="1.20.120.450">
    <property type="entry name" value="dinb family like domain"/>
    <property type="match status" value="1"/>
</dbReference>